<accession>A0ABD1V3R9</accession>
<protein>
    <submittedName>
        <fullName evidence="2">Protein NETWORKED 2D</fullName>
    </submittedName>
</protein>
<evidence type="ECO:0000259" key="1">
    <source>
        <dbReference type="Pfam" id="PF24918"/>
    </source>
</evidence>
<sequence length="120" mass="13745">MKQENKKIGEELQAGLDHVSAFQLESESTLRKLNDEFGISGDQPQSRHSMNRPQVPLRVFIFGTKPKKHRHSIFSCIRRNRKFQALRGEYHTGNESHRMSKNITTITDEIGIRATSGNDP</sequence>
<gene>
    <name evidence="2" type="ORF">Adt_04641</name>
</gene>
<keyword evidence="3" id="KW-1185">Reference proteome</keyword>
<dbReference type="PANTHER" id="PTHR31631">
    <property type="entry name" value="PROTEIN NETWORKED 2D"/>
    <property type="match status" value="1"/>
</dbReference>
<comment type="caution">
    <text evidence="2">The sequence shown here is derived from an EMBL/GenBank/DDBJ whole genome shotgun (WGS) entry which is preliminary data.</text>
</comment>
<proteinExistence type="predicted"/>
<evidence type="ECO:0000313" key="2">
    <source>
        <dbReference type="EMBL" id="KAL2531290.1"/>
    </source>
</evidence>
<organism evidence="2 3">
    <name type="scientific">Abeliophyllum distichum</name>
    <dbReference type="NCBI Taxonomy" id="126358"/>
    <lineage>
        <taxon>Eukaryota</taxon>
        <taxon>Viridiplantae</taxon>
        <taxon>Streptophyta</taxon>
        <taxon>Embryophyta</taxon>
        <taxon>Tracheophyta</taxon>
        <taxon>Spermatophyta</taxon>
        <taxon>Magnoliopsida</taxon>
        <taxon>eudicotyledons</taxon>
        <taxon>Gunneridae</taxon>
        <taxon>Pentapetalae</taxon>
        <taxon>asterids</taxon>
        <taxon>lamiids</taxon>
        <taxon>Lamiales</taxon>
        <taxon>Oleaceae</taxon>
        <taxon>Forsythieae</taxon>
        <taxon>Abeliophyllum</taxon>
    </lineage>
</organism>
<dbReference type="EMBL" id="JBFOLK010000002">
    <property type="protein sequence ID" value="KAL2531290.1"/>
    <property type="molecule type" value="Genomic_DNA"/>
</dbReference>
<dbReference type="Proteomes" id="UP001604336">
    <property type="component" value="Unassembled WGS sequence"/>
</dbReference>
<name>A0ABD1V3R9_9LAMI</name>
<dbReference type="PANTHER" id="PTHR31631:SF0">
    <property type="entry name" value="PROTEIN NETWORKED 2D"/>
    <property type="match status" value="1"/>
</dbReference>
<dbReference type="AlphaFoldDB" id="A0ABD1V3R9"/>
<feature type="domain" description="NET2A-D/KIP1-like C-terminal" evidence="1">
    <location>
        <begin position="1"/>
        <end position="41"/>
    </location>
</feature>
<dbReference type="InterPro" id="IPR056889">
    <property type="entry name" value="NET2A-D/KIP1-like_C"/>
</dbReference>
<reference evidence="3" key="1">
    <citation type="submission" date="2024-07" db="EMBL/GenBank/DDBJ databases">
        <title>Two chromosome-level genome assemblies of Korean endemic species Abeliophyllum distichum and Forsythia ovata (Oleaceae).</title>
        <authorList>
            <person name="Jang H."/>
        </authorList>
    </citation>
    <scope>NUCLEOTIDE SEQUENCE [LARGE SCALE GENOMIC DNA]</scope>
</reference>
<dbReference type="Pfam" id="PF24918">
    <property type="entry name" value="NET2A_C"/>
    <property type="match status" value="1"/>
</dbReference>
<evidence type="ECO:0000313" key="3">
    <source>
        <dbReference type="Proteomes" id="UP001604336"/>
    </source>
</evidence>